<evidence type="ECO:0000313" key="3">
    <source>
        <dbReference type="EMBL" id="KAK6952198.1"/>
    </source>
</evidence>
<feature type="region of interest" description="Disordered" evidence="1">
    <location>
        <begin position="1"/>
        <end position="20"/>
    </location>
</feature>
<dbReference type="GO" id="GO:0008289">
    <property type="term" value="F:lipid binding"/>
    <property type="evidence" value="ECO:0007669"/>
    <property type="project" value="UniProtKB-ARBA"/>
</dbReference>
<dbReference type="GO" id="GO:0008526">
    <property type="term" value="F:phosphatidylinositol transfer activity"/>
    <property type="evidence" value="ECO:0007669"/>
    <property type="project" value="TreeGrafter"/>
</dbReference>
<dbReference type="Gene3D" id="3.40.525.10">
    <property type="entry name" value="CRAL-TRIO lipid binding domain"/>
    <property type="match status" value="1"/>
</dbReference>
<dbReference type="InterPro" id="IPR036273">
    <property type="entry name" value="CRAL/TRIO_N_dom_sf"/>
</dbReference>
<dbReference type="SUPFAM" id="SSF52087">
    <property type="entry name" value="CRAL/TRIO domain"/>
    <property type="match status" value="1"/>
</dbReference>
<dbReference type="Pfam" id="PF00650">
    <property type="entry name" value="CRAL_TRIO"/>
    <property type="match status" value="1"/>
</dbReference>
<dbReference type="InterPro" id="IPR001251">
    <property type="entry name" value="CRAL-TRIO_dom"/>
</dbReference>
<accession>A0AAX6MHM1</accession>
<dbReference type="Proteomes" id="UP001369815">
    <property type="component" value="Unassembled WGS sequence"/>
</dbReference>
<comment type="caution">
    <text evidence="3">The sequence shown here is derived from an EMBL/GenBank/DDBJ whole genome shotgun (WGS) entry which is preliminary data.</text>
</comment>
<reference evidence="3 4" key="1">
    <citation type="journal article" date="2024" name="Front Chem Biol">
        <title>Unveiling the potential of Daldinia eschscholtzii MFLUCC 19-0629 through bioactivity and bioinformatics studies for enhanced sustainable agriculture production.</title>
        <authorList>
            <person name="Brooks S."/>
            <person name="Weaver J.A."/>
            <person name="Klomchit A."/>
            <person name="Alharthi S.A."/>
            <person name="Onlamun T."/>
            <person name="Nurani R."/>
            <person name="Vong T.K."/>
            <person name="Alberti F."/>
            <person name="Greco C."/>
        </authorList>
    </citation>
    <scope>NUCLEOTIDE SEQUENCE [LARGE SCALE GENOMIC DNA]</scope>
    <source>
        <strain evidence="3">MFLUCC 19-0629</strain>
    </source>
</reference>
<feature type="region of interest" description="Disordered" evidence="1">
    <location>
        <begin position="307"/>
        <end position="345"/>
    </location>
</feature>
<dbReference type="InterPro" id="IPR052578">
    <property type="entry name" value="PI_Transfer_CRAL-TRIO"/>
</dbReference>
<dbReference type="Pfam" id="PF03765">
    <property type="entry name" value="CRAL_TRIO_N"/>
    <property type="match status" value="1"/>
</dbReference>
<dbReference type="InterPro" id="IPR036865">
    <property type="entry name" value="CRAL-TRIO_dom_sf"/>
</dbReference>
<protein>
    <recommendedName>
        <fullName evidence="2">CRAL-TRIO domain-containing protein</fullName>
    </recommendedName>
</protein>
<dbReference type="PROSITE" id="PS50191">
    <property type="entry name" value="CRAL_TRIO"/>
    <property type="match status" value="1"/>
</dbReference>
<dbReference type="CDD" id="cd00170">
    <property type="entry name" value="SEC14"/>
    <property type="match status" value="1"/>
</dbReference>
<dbReference type="AlphaFoldDB" id="A0AAX6MHM1"/>
<dbReference type="PANTHER" id="PTHR45824:SF29">
    <property type="entry name" value="GH16843P"/>
    <property type="match status" value="1"/>
</dbReference>
<proteinExistence type="predicted"/>
<dbReference type="SUPFAM" id="SSF46938">
    <property type="entry name" value="CRAL/TRIO N-terminal domain"/>
    <property type="match status" value="1"/>
</dbReference>
<dbReference type="FunFam" id="3.40.525.10:FF:000013">
    <property type="entry name" value="Phosphatidylinositol transfer protein PDR16"/>
    <property type="match status" value="1"/>
</dbReference>
<name>A0AAX6MHM1_9PEZI</name>
<evidence type="ECO:0000256" key="1">
    <source>
        <dbReference type="SAM" id="MobiDB-lite"/>
    </source>
</evidence>
<feature type="compositionally biased region" description="Polar residues" evidence="1">
    <location>
        <begin position="335"/>
        <end position="345"/>
    </location>
</feature>
<feature type="compositionally biased region" description="Basic and acidic residues" evidence="1">
    <location>
        <begin position="313"/>
        <end position="324"/>
    </location>
</feature>
<feature type="domain" description="CRAL-TRIO" evidence="2">
    <location>
        <begin position="126"/>
        <end position="282"/>
    </location>
</feature>
<dbReference type="GO" id="GO:0071944">
    <property type="term" value="C:cell periphery"/>
    <property type="evidence" value="ECO:0007669"/>
    <property type="project" value="UniProtKB-ARBA"/>
</dbReference>
<organism evidence="3 4">
    <name type="scientific">Daldinia eschscholtzii</name>
    <dbReference type="NCBI Taxonomy" id="292717"/>
    <lineage>
        <taxon>Eukaryota</taxon>
        <taxon>Fungi</taxon>
        <taxon>Dikarya</taxon>
        <taxon>Ascomycota</taxon>
        <taxon>Pezizomycotina</taxon>
        <taxon>Sordariomycetes</taxon>
        <taxon>Xylariomycetidae</taxon>
        <taxon>Xylariales</taxon>
        <taxon>Hypoxylaceae</taxon>
        <taxon>Daldinia</taxon>
    </lineage>
</organism>
<evidence type="ECO:0000313" key="4">
    <source>
        <dbReference type="Proteomes" id="UP001369815"/>
    </source>
</evidence>
<evidence type="ECO:0000259" key="2">
    <source>
        <dbReference type="PROSITE" id="PS50191"/>
    </source>
</evidence>
<sequence>MSTPSTTVAAGSAEPSVLEEKNEAGILRTPLSAPTPSSAVPEKPALTADQTTKYDWLLSRVKEWKEIPSKEKGGPLKDSEKMWLTRECLLRYLRATKWHEKEAEKRLQETLAWRREYGVEELTAEHIGPENATGKQVLLGYDKHCRPCHYLNPGRQNTEVSPRQVQHLVFMLERVIDLMPAQQETLSLLINFKSGKSRTNTAPGIGQGREVLHILQTHYPERLGRAMIINIPWVVNGFFKLITPFIDPLTREKLKFNDDMTQYVPKEQLWSEFPGGELQFEYNHDIYWPALQRLCAEKRAEQVQRWEAGGKQIGEKEDYLKGHDPQGVSPPPGYTTDNTQDGAAA</sequence>
<keyword evidence="4" id="KW-1185">Reference proteome</keyword>
<gene>
    <name evidence="3" type="ORF">Daesc_006731</name>
</gene>
<dbReference type="SMART" id="SM01100">
    <property type="entry name" value="CRAL_TRIO_N"/>
    <property type="match status" value="1"/>
</dbReference>
<dbReference type="InterPro" id="IPR011074">
    <property type="entry name" value="CRAL/TRIO_N_dom"/>
</dbReference>
<dbReference type="SMART" id="SM00516">
    <property type="entry name" value="SEC14"/>
    <property type="match status" value="1"/>
</dbReference>
<dbReference type="EMBL" id="JBANMG010000006">
    <property type="protein sequence ID" value="KAK6952198.1"/>
    <property type="molecule type" value="Genomic_DNA"/>
</dbReference>
<dbReference type="PANTHER" id="PTHR45824">
    <property type="entry name" value="GH16843P"/>
    <property type="match status" value="1"/>
</dbReference>